<gene>
    <name evidence="3" type="ORF">H9865_06165</name>
</gene>
<dbReference type="Pfam" id="PF12385">
    <property type="entry name" value="Peptidase_C70"/>
    <property type="match status" value="1"/>
</dbReference>
<dbReference type="Proteomes" id="UP000824193">
    <property type="component" value="Unassembled WGS sequence"/>
</dbReference>
<comment type="caution">
    <text evidence="3">The sequence shown here is derived from an EMBL/GenBank/DDBJ whole genome shotgun (WGS) entry which is preliminary data.</text>
</comment>
<dbReference type="Gene3D" id="3.90.70.10">
    <property type="entry name" value="Cysteine proteinases"/>
    <property type="match status" value="1"/>
</dbReference>
<keyword evidence="2" id="KW-0732">Signal</keyword>
<name>A0A9D1V3Z2_9FIRM</name>
<dbReference type="SUPFAM" id="SSF54001">
    <property type="entry name" value="Cysteine proteinases"/>
    <property type="match status" value="1"/>
</dbReference>
<evidence type="ECO:0000256" key="2">
    <source>
        <dbReference type="SAM" id="SignalP"/>
    </source>
</evidence>
<sequence length="287" mass="31500">MKHQVTLALALALTMAASLLAGCTNTSGGVQPAGAAQTSQAGAASETEEKSPAFTDEMKIPYAVDLSPEDGADSMERLGDHEDSPYFAHPDYYSMESSDTLTILTGFETMQQTSEWACGVTSSLMVLNWYDQMGDWNEESLAALRHSLDGTELEGYPGTTLKQAMDIFDDVGGFAYTTTLDYEDPASEVWMDTIQGWLAEGKPVMVCYNDWGGHWQVIIGYDTMGTETQQDDVFIVADPYDTTDHCQDGYGVLMAERFMYNFSMYGAFPESEGGSDFLFLVAWPAEE</sequence>
<dbReference type="AlphaFoldDB" id="A0A9D1V3Z2"/>
<evidence type="ECO:0000313" key="4">
    <source>
        <dbReference type="Proteomes" id="UP000824193"/>
    </source>
</evidence>
<evidence type="ECO:0000256" key="1">
    <source>
        <dbReference type="SAM" id="MobiDB-lite"/>
    </source>
</evidence>
<feature type="compositionally biased region" description="Basic and acidic residues" evidence="1">
    <location>
        <begin position="47"/>
        <end position="56"/>
    </location>
</feature>
<proteinExistence type="predicted"/>
<organism evidence="3 4">
    <name type="scientific">Candidatus Allofournierella pullicola</name>
    <dbReference type="NCBI Taxonomy" id="2838596"/>
    <lineage>
        <taxon>Bacteria</taxon>
        <taxon>Bacillati</taxon>
        <taxon>Bacillota</taxon>
        <taxon>Clostridia</taxon>
        <taxon>Eubacteriales</taxon>
        <taxon>Oscillospiraceae</taxon>
        <taxon>Allofournierella</taxon>
    </lineage>
</organism>
<protein>
    <submittedName>
        <fullName evidence="3">C39 family peptidase</fullName>
    </submittedName>
</protein>
<evidence type="ECO:0000313" key="3">
    <source>
        <dbReference type="EMBL" id="HIX05670.1"/>
    </source>
</evidence>
<dbReference type="InterPro" id="IPR038765">
    <property type="entry name" value="Papain-like_cys_pep_sf"/>
</dbReference>
<dbReference type="InterPro" id="IPR022118">
    <property type="entry name" value="Peptidase_C70_AvrRpt2"/>
</dbReference>
<feature type="region of interest" description="Disordered" evidence="1">
    <location>
        <begin position="31"/>
        <end position="56"/>
    </location>
</feature>
<feature type="signal peptide" evidence="2">
    <location>
        <begin position="1"/>
        <end position="21"/>
    </location>
</feature>
<feature type="compositionally biased region" description="Low complexity" evidence="1">
    <location>
        <begin position="33"/>
        <end position="45"/>
    </location>
</feature>
<dbReference type="EMBL" id="DXFW01000018">
    <property type="protein sequence ID" value="HIX05670.1"/>
    <property type="molecule type" value="Genomic_DNA"/>
</dbReference>
<dbReference type="PROSITE" id="PS51257">
    <property type="entry name" value="PROKAR_LIPOPROTEIN"/>
    <property type="match status" value="1"/>
</dbReference>
<reference evidence="3" key="1">
    <citation type="journal article" date="2021" name="PeerJ">
        <title>Extensive microbial diversity within the chicken gut microbiome revealed by metagenomics and culture.</title>
        <authorList>
            <person name="Gilroy R."/>
            <person name="Ravi A."/>
            <person name="Getino M."/>
            <person name="Pursley I."/>
            <person name="Horton D.L."/>
            <person name="Alikhan N.F."/>
            <person name="Baker D."/>
            <person name="Gharbi K."/>
            <person name="Hall N."/>
            <person name="Watson M."/>
            <person name="Adriaenssens E.M."/>
            <person name="Foster-Nyarko E."/>
            <person name="Jarju S."/>
            <person name="Secka A."/>
            <person name="Antonio M."/>
            <person name="Oren A."/>
            <person name="Chaudhuri R.R."/>
            <person name="La Ragione R."/>
            <person name="Hildebrand F."/>
            <person name="Pallen M.J."/>
        </authorList>
    </citation>
    <scope>NUCLEOTIDE SEQUENCE</scope>
    <source>
        <strain evidence="3">2239</strain>
    </source>
</reference>
<accession>A0A9D1V3Z2</accession>
<feature type="chain" id="PRO_5039325297" evidence="2">
    <location>
        <begin position="22"/>
        <end position="287"/>
    </location>
</feature>
<reference evidence="3" key="2">
    <citation type="submission" date="2021-04" db="EMBL/GenBank/DDBJ databases">
        <authorList>
            <person name="Gilroy R."/>
        </authorList>
    </citation>
    <scope>NUCLEOTIDE SEQUENCE</scope>
    <source>
        <strain evidence="3">2239</strain>
    </source>
</reference>